<proteinExistence type="predicted"/>
<evidence type="ECO:0008006" key="4">
    <source>
        <dbReference type="Google" id="ProtNLM"/>
    </source>
</evidence>
<evidence type="ECO:0000256" key="1">
    <source>
        <dbReference type="SAM" id="MobiDB-lite"/>
    </source>
</evidence>
<evidence type="ECO:0000313" key="3">
    <source>
        <dbReference type="Proteomes" id="UP000001989"/>
    </source>
</evidence>
<dbReference type="KEGG" id="swi:Swit_4985"/>
<dbReference type="EMBL" id="CP000701">
    <property type="protein sequence ID" value="ABQ71602.1"/>
    <property type="molecule type" value="Genomic_DNA"/>
</dbReference>
<keyword evidence="3" id="KW-1185">Reference proteome</keyword>
<dbReference type="AlphaFoldDB" id="A0A9J9HGX9"/>
<name>A0A9J9HGX9_RHIWR</name>
<accession>A0A9J9HGX9</accession>
<evidence type="ECO:0000313" key="2">
    <source>
        <dbReference type="EMBL" id="ABQ71602.1"/>
    </source>
</evidence>
<protein>
    <recommendedName>
        <fullName evidence="4">HTH IS21-type domain-containing protein</fullName>
    </recommendedName>
</protein>
<keyword evidence="2" id="KW-0614">Plasmid</keyword>
<organism evidence="2 3">
    <name type="scientific">Rhizorhabdus wittichii (strain DSM 6014 / CCUG 31198 / JCM 15750 / NBRC 105917 / EY 4224 / RW1)</name>
    <name type="common">Sphingomonas wittichii</name>
    <dbReference type="NCBI Taxonomy" id="392499"/>
    <lineage>
        <taxon>Bacteria</taxon>
        <taxon>Pseudomonadati</taxon>
        <taxon>Pseudomonadota</taxon>
        <taxon>Alphaproteobacteria</taxon>
        <taxon>Sphingomonadales</taxon>
        <taxon>Sphingomonadaceae</taxon>
        <taxon>Rhizorhabdus</taxon>
    </lineage>
</organism>
<dbReference type="Proteomes" id="UP000001989">
    <property type="component" value="Plasmid pSWIT02"/>
</dbReference>
<geneLocation type="plasmid" evidence="2 3">
    <name>pSWIT02</name>
</geneLocation>
<sequence>METVLRIRREYAGGKAIKAIARDLHVSRKVIRKAVRAPEGAFDYQRKVQPLPRIGPFQERLNTLLEENELRGRRDCQRRSKSRPFGGVKPGHRVTCRG</sequence>
<reference evidence="2 3" key="1">
    <citation type="journal article" date="2010" name="J. Bacteriol.">
        <title>Genome sequence of the dioxin-mineralizing bacterium Sphingomonas wittichii RW1.</title>
        <authorList>
            <person name="Miller T.R."/>
            <person name="Delcher A.L."/>
            <person name="Salzberg S.L."/>
            <person name="Saunders E."/>
            <person name="Detter J.C."/>
            <person name="Halden R.U."/>
        </authorList>
    </citation>
    <scope>NUCLEOTIDE SEQUENCE [LARGE SCALE GENOMIC DNA]</scope>
    <source>
        <strain evidence="3">DSM 6014 / CCUG 31198 / JCM 15750 / NBRC 105917 / EY 4224 / RW1</strain>
    </source>
</reference>
<feature type="region of interest" description="Disordered" evidence="1">
    <location>
        <begin position="75"/>
        <end position="98"/>
    </location>
</feature>
<gene>
    <name evidence="2" type="ordered locus">Swit_4985</name>
</gene>